<sequence length="116" mass="13175">MVGKKRRRPVHLHVMVSEEEQALIRERMAQAGIRNMGAYMRRMALCGYVLQIDLAPVRELVSLQRRCSNNLNQVAIHANTYGGIYPEEISALQRDYSALWGPLSDLLKQLAALVEL</sequence>
<gene>
    <name evidence="1" type="ORF">SAMN02745138_02687</name>
</gene>
<evidence type="ECO:0008006" key="3">
    <source>
        <dbReference type="Google" id="ProtNLM"/>
    </source>
</evidence>
<evidence type="ECO:0000313" key="1">
    <source>
        <dbReference type="EMBL" id="SHK99044.1"/>
    </source>
</evidence>
<name>A0A1M6WZE3_9FIRM</name>
<keyword evidence="2" id="KW-1185">Reference proteome</keyword>
<dbReference type="AlphaFoldDB" id="A0A1M6WZE3"/>
<dbReference type="OrthoDB" id="9804743at2"/>
<dbReference type="EMBL" id="FRAH01000058">
    <property type="protein sequence ID" value="SHK99044.1"/>
    <property type="molecule type" value="Genomic_DNA"/>
</dbReference>
<dbReference type="Pfam" id="PF21983">
    <property type="entry name" value="NikA-like"/>
    <property type="match status" value="1"/>
</dbReference>
<dbReference type="Proteomes" id="UP000183975">
    <property type="component" value="Unassembled WGS sequence"/>
</dbReference>
<dbReference type="InterPro" id="IPR053842">
    <property type="entry name" value="NikA-like"/>
</dbReference>
<evidence type="ECO:0000313" key="2">
    <source>
        <dbReference type="Proteomes" id="UP000183975"/>
    </source>
</evidence>
<accession>A0A1M6WZE3</accession>
<protein>
    <recommendedName>
        <fullName evidence="3">Mobilisation protein (MobC)</fullName>
    </recommendedName>
</protein>
<organism evidence="1 2">
    <name type="scientific">Anaerotignum lactatifermentans DSM 14214</name>
    <dbReference type="NCBI Taxonomy" id="1121323"/>
    <lineage>
        <taxon>Bacteria</taxon>
        <taxon>Bacillati</taxon>
        <taxon>Bacillota</taxon>
        <taxon>Clostridia</taxon>
        <taxon>Lachnospirales</taxon>
        <taxon>Anaerotignaceae</taxon>
        <taxon>Anaerotignum</taxon>
    </lineage>
</organism>
<reference evidence="1 2" key="1">
    <citation type="submission" date="2016-11" db="EMBL/GenBank/DDBJ databases">
        <authorList>
            <person name="Jaros S."/>
            <person name="Januszkiewicz K."/>
            <person name="Wedrychowicz H."/>
        </authorList>
    </citation>
    <scope>NUCLEOTIDE SEQUENCE [LARGE SCALE GENOMIC DNA]</scope>
    <source>
        <strain evidence="1 2">DSM 14214</strain>
    </source>
</reference>
<dbReference type="RefSeq" id="WP_072852608.1">
    <property type="nucleotide sequence ID" value="NZ_FRAH01000058.1"/>
</dbReference>
<proteinExistence type="predicted"/>